<dbReference type="Pfam" id="PF12704">
    <property type="entry name" value="MacB_PCD"/>
    <property type="match status" value="1"/>
</dbReference>
<dbReference type="EMBL" id="JBHRTA010000003">
    <property type="protein sequence ID" value="MFC3196110.1"/>
    <property type="molecule type" value="Genomic_DNA"/>
</dbReference>
<evidence type="ECO:0000313" key="2">
    <source>
        <dbReference type="EMBL" id="MFC3196110.1"/>
    </source>
</evidence>
<gene>
    <name evidence="2" type="ORF">ACFOET_00655</name>
</gene>
<evidence type="ECO:0000313" key="3">
    <source>
        <dbReference type="Proteomes" id="UP001595526"/>
    </source>
</evidence>
<keyword evidence="3" id="KW-1185">Reference proteome</keyword>
<reference evidence="3" key="1">
    <citation type="journal article" date="2019" name="Int. J. Syst. Evol. Microbiol.">
        <title>The Global Catalogue of Microorganisms (GCM) 10K type strain sequencing project: providing services to taxonomists for standard genome sequencing and annotation.</title>
        <authorList>
            <consortium name="The Broad Institute Genomics Platform"/>
            <consortium name="The Broad Institute Genome Sequencing Center for Infectious Disease"/>
            <person name="Wu L."/>
            <person name="Ma J."/>
        </authorList>
    </citation>
    <scope>NUCLEOTIDE SEQUENCE [LARGE SCALE GENOMIC DNA]</scope>
    <source>
        <strain evidence="3">KCTC 52416</strain>
    </source>
</reference>
<comment type="caution">
    <text evidence="2">The sequence shown here is derived from an EMBL/GenBank/DDBJ whole genome shotgun (WGS) entry which is preliminary data.</text>
</comment>
<organism evidence="2 3">
    <name type="scientific">Parapedobacter deserti</name>
    <dbReference type="NCBI Taxonomy" id="1912957"/>
    <lineage>
        <taxon>Bacteria</taxon>
        <taxon>Pseudomonadati</taxon>
        <taxon>Bacteroidota</taxon>
        <taxon>Sphingobacteriia</taxon>
        <taxon>Sphingobacteriales</taxon>
        <taxon>Sphingobacteriaceae</taxon>
        <taxon>Parapedobacter</taxon>
    </lineage>
</organism>
<proteinExistence type="predicted"/>
<feature type="domain" description="MacB-like periplasmic core" evidence="1">
    <location>
        <begin position="2"/>
        <end position="178"/>
    </location>
</feature>
<name>A0ABV7JDF4_9SPHI</name>
<dbReference type="InterPro" id="IPR025857">
    <property type="entry name" value="MacB_PCD"/>
</dbReference>
<sequence length="195" mass="22041">MTAASLIFLWMEDEVSYDEFPNKENSYIVKSKQTFDGISNVFDGVPGLLGPAIKEEIPGIKYAARVAWKQSSLFSVDDQGIYQKGYYAEPDFMDIFALQFVEGDRATAIKKPNDLVTTQSTAERLFGKEPALGKTVRIDNKDNHLISGVVKDLPKNSTYQFDWLAPFEAYENQQQLMVRQWLNFSLMTFVPSLGG</sequence>
<dbReference type="RefSeq" id="WP_379018559.1">
    <property type="nucleotide sequence ID" value="NZ_JBHRTA010000003.1"/>
</dbReference>
<accession>A0ABV7JDF4</accession>
<dbReference type="Proteomes" id="UP001595526">
    <property type="component" value="Unassembled WGS sequence"/>
</dbReference>
<protein>
    <submittedName>
        <fullName evidence="2">ABC transporter permease</fullName>
    </submittedName>
</protein>
<evidence type="ECO:0000259" key="1">
    <source>
        <dbReference type="Pfam" id="PF12704"/>
    </source>
</evidence>